<dbReference type="EMBL" id="CAKLBY020000264">
    <property type="protein sequence ID" value="CAK7941506.1"/>
    <property type="molecule type" value="Genomic_DNA"/>
</dbReference>
<organism evidence="4 5">
    <name type="scientific">Peronospora matthiolae</name>
    <dbReference type="NCBI Taxonomy" id="2874970"/>
    <lineage>
        <taxon>Eukaryota</taxon>
        <taxon>Sar</taxon>
        <taxon>Stramenopiles</taxon>
        <taxon>Oomycota</taxon>
        <taxon>Peronosporomycetes</taxon>
        <taxon>Peronosporales</taxon>
        <taxon>Peronosporaceae</taxon>
        <taxon>Peronospora</taxon>
    </lineage>
</organism>
<proteinExistence type="predicted"/>
<protein>
    <submittedName>
        <fullName evidence="4">Uncharacterized protein</fullName>
    </submittedName>
</protein>
<dbReference type="EMBL" id="CAKLBY020000003">
    <property type="protein sequence ID" value="CAK7891893.1"/>
    <property type="molecule type" value="Genomic_DNA"/>
</dbReference>
<feature type="region of interest" description="Disordered" evidence="2">
    <location>
        <begin position="174"/>
        <end position="253"/>
    </location>
</feature>
<evidence type="ECO:0000256" key="2">
    <source>
        <dbReference type="SAM" id="MobiDB-lite"/>
    </source>
</evidence>
<evidence type="ECO:0000256" key="1">
    <source>
        <dbReference type="SAM" id="Coils"/>
    </source>
</evidence>
<evidence type="ECO:0000313" key="5">
    <source>
        <dbReference type="Proteomes" id="UP001162060"/>
    </source>
</evidence>
<reference evidence="4" key="1">
    <citation type="submission" date="2024-01" db="EMBL/GenBank/DDBJ databases">
        <authorList>
            <person name="Webb A."/>
        </authorList>
    </citation>
    <scope>NUCLEOTIDE SEQUENCE</scope>
    <source>
        <strain evidence="4">Pm1</strain>
    </source>
</reference>
<dbReference type="AlphaFoldDB" id="A0AAV1V4P4"/>
<keyword evidence="1" id="KW-0175">Coiled coil</keyword>
<dbReference type="Proteomes" id="UP001162060">
    <property type="component" value="Unassembled WGS sequence"/>
</dbReference>
<comment type="caution">
    <text evidence="4">The sequence shown here is derived from an EMBL/GenBank/DDBJ whole genome shotgun (WGS) entry which is preliminary data.</text>
</comment>
<evidence type="ECO:0000313" key="4">
    <source>
        <dbReference type="EMBL" id="CAK7941506.1"/>
    </source>
</evidence>
<name>A0AAV1V4P4_9STRA</name>
<gene>
    <name evidence="4" type="ORF">PM001_LOCUS26656</name>
    <name evidence="3" type="ORF">PM001_LOCUS293</name>
</gene>
<feature type="coiled-coil region" evidence="1">
    <location>
        <begin position="5"/>
        <end position="32"/>
    </location>
</feature>
<feature type="compositionally biased region" description="Low complexity" evidence="2">
    <location>
        <begin position="215"/>
        <end position="234"/>
    </location>
</feature>
<evidence type="ECO:0000313" key="3">
    <source>
        <dbReference type="EMBL" id="CAK7891893.1"/>
    </source>
</evidence>
<feature type="compositionally biased region" description="Polar residues" evidence="2">
    <location>
        <begin position="236"/>
        <end position="246"/>
    </location>
</feature>
<accession>A0AAV1V4P4</accession>
<sequence>MRDKLEDAEQKVAEFQDELDDREERLEEITILKSALLKLKTARHAEQEKHRRQLAALSDKLDLVIASSQDANAQAKLQIEDAQAHFSARQSTIMRELAMAQRDRGAIKVERDRFAVRISGLMVQRDRLNRNLADRDVDCSQLVKKLDDLKAERDQALQSKYFLFTRMAELNCSLRRKRSPPASKSEKPKTKRYRRAKSSPGKSMLSEPSVSRPLSSEQSEASDSAESPPRSASPNPFGSRSLSSEGSEFVDHNKSSSAETVIHFWRRYRHLTLPSDVELRSLSGNRRRSTSMFPVQNPNLLIPPSEYP</sequence>